<sequence length="353" mass="39554">MAQTLNLVKFSQVDLADPFFDSLKSQYAEFSSWFAKKTAANEPVYVIEKAPHAGLRGFIYLKVEDGPLDDVSPPRPTARRIKVGTLKIDAHGTKLGERVIKKIFDHAVAEAANEIYVTVFDTHAKLINLFRRYGFEEVASKTTPNGTELVLVRSMTASTGDVLKDYPFVHIQHRRFWLLAIRPEYHSHLFPDSILTTESPDILQDVSHTNTIHKVYVGGVPLTSMKHGDVVVLYRTTDHKGPALYRSVATSICVVEEARGRKQLGSDAGLIAFAGDHSVFNVTELSEKFAANSPLYAVRMTYNLALAKRPIRQQLLHDVGISEQPFWQLRELSRGQFERIATLGEVHEGLIVD</sequence>
<gene>
    <name evidence="1" type="ORF">SB4_06945</name>
</gene>
<dbReference type="InterPro" id="IPR016181">
    <property type="entry name" value="Acyl_CoA_acyltransferase"/>
</dbReference>
<name>A0A147IY69_9SPHN</name>
<comment type="caution">
    <text evidence="1">The sequence shown here is derived from an EMBL/GenBank/DDBJ whole genome shotgun (WGS) entry which is preliminary data.</text>
</comment>
<evidence type="ECO:0000313" key="1">
    <source>
        <dbReference type="EMBL" id="KTW00511.1"/>
    </source>
</evidence>
<dbReference type="GO" id="GO:0016740">
    <property type="term" value="F:transferase activity"/>
    <property type="evidence" value="ECO:0007669"/>
    <property type="project" value="UniProtKB-KW"/>
</dbReference>
<keyword evidence="1" id="KW-0808">Transferase</keyword>
<proteinExistence type="predicted"/>
<dbReference type="EMBL" id="LDTE01000036">
    <property type="protein sequence ID" value="KTW00511.1"/>
    <property type="molecule type" value="Genomic_DNA"/>
</dbReference>
<dbReference type="RefSeq" id="WP_058751979.1">
    <property type="nucleotide sequence ID" value="NZ_LDTE01000036.1"/>
</dbReference>
<dbReference type="Proteomes" id="UP000074072">
    <property type="component" value="Unassembled WGS sequence"/>
</dbReference>
<reference evidence="1 2" key="1">
    <citation type="journal article" date="2016" name="Front. Microbiol.">
        <title>Genomic Resource of Rice Seed Associated Bacteria.</title>
        <authorList>
            <person name="Midha S."/>
            <person name="Bansal K."/>
            <person name="Sharma S."/>
            <person name="Kumar N."/>
            <person name="Patil P.P."/>
            <person name="Chaudhry V."/>
            <person name="Patil P.B."/>
        </authorList>
    </citation>
    <scope>NUCLEOTIDE SEQUENCE [LARGE SCALE GENOMIC DNA]</scope>
    <source>
        <strain evidence="1 2">SB4</strain>
    </source>
</reference>
<dbReference type="SUPFAM" id="SSF55729">
    <property type="entry name" value="Acyl-CoA N-acyltransferases (Nat)"/>
    <property type="match status" value="1"/>
</dbReference>
<evidence type="ECO:0000313" key="2">
    <source>
        <dbReference type="Proteomes" id="UP000074072"/>
    </source>
</evidence>
<dbReference type="Gene3D" id="3.40.630.30">
    <property type="match status" value="1"/>
</dbReference>
<accession>A0A147IY69</accession>
<dbReference type="AlphaFoldDB" id="A0A147IY69"/>
<dbReference type="OrthoDB" id="9773249at2"/>
<protein>
    <submittedName>
        <fullName evidence="1">Acetyltransferase</fullName>
    </submittedName>
</protein>
<dbReference type="PATRIC" id="fig|33051.4.peg.2065"/>
<organism evidence="1 2">
    <name type="scientific">Sphingomonas sanguinis</name>
    <dbReference type="NCBI Taxonomy" id="33051"/>
    <lineage>
        <taxon>Bacteria</taxon>
        <taxon>Pseudomonadati</taxon>
        <taxon>Pseudomonadota</taxon>
        <taxon>Alphaproteobacteria</taxon>
        <taxon>Sphingomonadales</taxon>
        <taxon>Sphingomonadaceae</taxon>
        <taxon>Sphingomonas</taxon>
    </lineage>
</organism>